<proteinExistence type="predicted"/>
<dbReference type="EMBL" id="JAWQEG010000497">
    <property type="protein sequence ID" value="KAK3889305.1"/>
    <property type="molecule type" value="Genomic_DNA"/>
</dbReference>
<reference evidence="1" key="1">
    <citation type="submission" date="2023-10" db="EMBL/GenBank/DDBJ databases">
        <title>Genome assemblies of two species of porcelain crab, Petrolisthes cinctipes and Petrolisthes manimaculis (Anomura: Porcellanidae).</title>
        <authorList>
            <person name="Angst P."/>
        </authorList>
    </citation>
    <scope>NUCLEOTIDE SEQUENCE</scope>
    <source>
        <strain evidence="1">PB745_01</strain>
        <tissue evidence="1">Gill</tissue>
    </source>
</reference>
<dbReference type="AlphaFoldDB" id="A0AAE1GAW5"/>
<accession>A0AAE1GAW5</accession>
<evidence type="ECO:0000313" key="1">
    <source>
        <dbReference type="EMBL" id="KAK3889305.1"/>
    </source>
</evidence>
<dbReference type="Proteomes" id="UP001286313">
    <property type="component" value="Unassembled WGS sequence"/>
</dbReference>
<name>A0AAE1GAW5_PETCI</name>
<protein>
    <submittedName>
        <fullName evidence="1">Uncharacterized protein</fullName>
    </submittedName>
</protein>
<keyword evidence="2" id="KW-1185">Reference proteome</keyword>
<comment type="caution">
    <text evidence="1">The sequence shown here is derived from an EMBL/GenBank/DDBJ whole genome shotgun (WGS) entry which is preliminary data.</text>
</comment>
<evidence type="ECO:0000313" key="2">
    <source>
        <dbReference type="Proteomes" id="UP001286313"/>
    </source>
</evidence>
<organism evidence="1 2">
    <name type="scientific">Petrolisthes cinctipes</name>
    <name type="common">Flat porcelain crab</name>
    <dbReference type="NCBI Taxonomy" id="88211"/>
    <lineage>
        <taxon>Eukaryota</taxon>
        <taxon>Metazoa</taxon>
        <taxon>Ecdysozoa</taxon>
        <taxon>Arthropoda</taxon>
        <taxon>Crustacea</taxon>
        <taxon>Multicrustacea</taxon>
        <taxon>Malacostraca</taxon>
        <taxon>Eumalacostraca</taxon>
        <taxon>Eucarida</taxon>
        <taxon>Decapoda</taxon>
        <taxon>Pleocyemata</taxon>
        <taxon>Anomura</taxon>
        <taxon>Galatheoidea</taxon>
        <taxon>Porcellanidae</taxon>
        <taxon>Petrolisthes</taxon>
    </lineage>
</organism>
<sequence>MLVRVSDHVKARHCVVCKRCGNYNFRGATLMDVCIMCMYGEHLVFKCKTAREEEEATDSKKLMLRNCIRESNTRANFNGEMYCKKCCSYNDCTGCGDEGLKKHSVSFLVCEKCCCIYALSNEKDLKRTAVCFVCIIVDTLRLKFQNRQKYLKSFLGDLSNPTLMVIQMGIIMACEEGNARLTDQCKFWSWLKTTMESRHQTTTSITESMGQQSLKQSENMLKNCVV</sequence>
<gene>
    <name evidence="1" type="ORF">Pcinc_006691</name>
</gene>